<dbReference type="EMBL" id="JBHTIR010002653">
    <property type="protein sequence ID" value="MFD0854050.1"/>
    <property type="molecule type" value="Genomic_DNA"/>
</dbReference>
<sequence length="220" mass="24588">RLPPGEGWPVWRGRPLDYLGSIDFAGLPRIPGLPSTGTYAFFYASDLPRPWGDDPGQRGAWRLFSGGLEEVAPPPGVMSYPSQTLTASPFPSLPSPQEPLLQRLERFYPGVLAVYEQIHVVWRQHIWPGEAPLHQIGGWPVLVERPVGPDCHNASTGRTGDARSLQPDEAAAIGDRWRLLLQLDSDERLDWHWGDPGRIYFCTHQDDPIETAWLTLQATP</sequence>
<evidence type="ECO:0000313" key="2">
    <source>
        <dbReference type="Proteomes" id="UP001597083"/>
    </source>
</evidence>
<feature type="non-terminal residue" evidence="1">
    <location>
        <position position="1"/>
    </location>
</feature>
<dbReference type="SUPFAM" id="SSF103032">
    <property type="entry name" value="Hypothetical protein YwqG"/>
    <property type="match status" value="1"/>
</dbReference>
<reference evidence="2" key="1">
    <citation type="journal article" date="2019" name="Int. J. Syst. Evol. Microbiol.">
        <title>The Global Catalogue of Microorganisms (GCM) 10K type strain sequencing project: providing services to taxonomists for standard genome sequencing and annotation.</title>
        <authorList>
            <consortium name="The Broad Institute Genomics Platform"/>
            <consortium name="The Broad Institute Genome Sequencing Center for Infectious Disease"/>
            <person name="Wu L."/>
            <person name="Ma J."/>
        </authorList>
    </citation>
    <scope>NUCLEOTIDE SEQUENCE [LARGE SCALE GENOMIC DNA]</scope>
    <source>
        <strain evidence="2">JCM 31696</strain>
    </source>
</reference>
<dbReference type="Pfam" id="PF09234">
    <property type="entry name" value="DUF1963"/>
    <property type="match status" value="1"/>
</dbReference>
<accession>A0ABW3CIC7</accession>
<dbReference type="InterPro" id="IPR035948">
    <property type="entry name" value="YwqG-like_sf"/>
</dbReference>
<protein>
    <submittedName>
        <fullName evidence="1">DUF1963 domain-containing protein</fullName>
    </submittedName>
</protein>
<proteinExistence type="predicted"/>
<evidence type="ECO:0000313" key="1">
    <source>
        <dbReference type="EMBL" id="MFD0854050.1"/>
    </source>
</evidence>
<gene>
    <name evidence="1" type="ORF">ACFQ07_17565</name>
</gene>
<dbReference type="InterPro" id="IPR015315">
    <property type="entry name" value="DUF1963"/>
</dbReference>
<comment type="caution">
    <text evidence="1">The sequence shown here is derived from an EMBL/GenBank/DDBJ whole genome shotgun (WGS) entry which is preliminary data.</text>
</comment>
<dbReference type="Gene3D" id="2.30.320.10">
    <property type="entry name" value="YwqG-like"/>
    <property type="match status" value="1"/>
</dbReference>
<name>A0ABW3CIC7_9ACTN</name>
<organism evidence="1 2">
    <name type="scientific">Actinomadura adrarensis</name>
    <dbReference type="NCBI Taxonomy" id="1819600"/>
    <lineage>
        <taxon>Bacteria</taxon>
        <taxon>Bacillati</taxon>
        <taxon>Actinomycetota</taxon>
        <taxon>Actinomycetes</taxon>
        <taxon>Streptosporangiales</taxon>
        <taxon>Thermomonosporaceae</taxon>
        <taxon>Actinomadura</taxon>
    </lineage>
</organism>
<dbReference type="Proteomes" id="UP001597083">
    <property type="component" value="Unassembled WGS sequence"/>
</dbReference>
<keyword evidence="2" id="KW-1185">Reference proteome</keyword>